<comment type="similarity">
    <text evidence="7">Belongs to the binding-protein-dependent transport system permease family.</text>
</comment>
<accession>A0ABQ5N6H8</accession>
<evidence type="ECO:0000256" key="4">
    <source>
        <dbReference type="ARBA" id="ARBA00022692"/>
    </source>
</evidence>
<dbReference type="InterPro" id="IPR000515">
    <property type="entry name" value="MetI-like"/>
</dbReference>
<dbReference type="CDD" id="cd06261">
    <property type="entry name" value="TM_PBP2"/>
    <property type="match status" value="1"/>
</dbReference>
<dbReference type="Pfam" id="PF00528">
    <property type="entry name" value="BPD_transp_1"/>
    <property type="match status" value="1"/>
</dbReference>
<comment type="subcellular location">
    <subcellularLocation>
        <location evidence="1 7">Cell membrane</location>
        <topology evidence="1 7">Multi-pass membrane protein</topology>
    </subcellularLocation>
</comment>
<feature type="transmembrane region" description="Helical" evidence="7">
    <location>
        <begin position="215"/>
        <end position="236"/>
    </location>
</feature>
<dbReference type="Proteomes" id="UP001208567">
    <property type="component" value="Unassembled WGS sequence"/>
</dbReference>
<evidence type="ECO:0000256" key="3">
    <source>
        <dbReference type="ARBA" id="ARBA00022475"/>
    </source>
</evidence>
<dbReference type="PROSITE" id="PS50928">
    <property type="entry name" value="ABC_TM1"/>
    <property type="match status" value="1"/>
</dbReference>
<keyword evidence="5 7" id="KW-1133">Transmembrane helix</keyword>
<dbReference type="RefSeq" id="WP_264850092.1">
    <property type="nucleotide sequence ID" value="NZ_BRXR01000001.1"/>
</dbReference>
<dbReference type="PANTHER" id="PTHR43386:SF22">
    <property type="entry name" value="OLIGOPEPTIDE TRANSPORT SYSTEM PERMEASE PROTEIN OPPC"/>
    <property type="match status" value="1"/>
</dbReference>
<keyword evidence="10" id="KW-1185">Reference proteome</keyword>
<dbReference type="EMBL" id="BRXR01000001">
    <property type="protein sequence ID" value="GLC30812.1"/>
    <property type="molecule type" value="Genomic_DNA"/>
</dbReference>
<feature type="transmembrane region" description="Helical" evidence="7">
    <location>
        <begin position="273"/>
        <end position="294"/>
    </location>
</feature>
<keyword evidence="4 7" id="KW-0812">Transmembrane</keyword>
<organism evidence="9 10">
    <name type="scientific">Clostridium omnivorum</name>
    <dbReference type="NCBI Taxonomy" id="1604902"/>
    <lineage>
        <taxon>Bacteria</taxon>
        <taxon>Bacillati</taxon>
        <taxon>Bacillota</taxon>
        <taxon>Clostridia</taxon>
        <taxon>Eubacteriales</taxon>
        <taxon>Clostridiaceae</taxon>
        <taxon>Clostridium</taxon>
    </lineage>
</organism>
<evidence type="ECO:0000256" key="1">
    <source>
        <dbReference type="ARBA" id="ARBA00004651"/>
    </source>
</evidence>
<reference evidence="9 10" key="1">
    <citation type="journal article" date="2024" name="Int. J. Syst. Evol. Microbiol.">
        <title>Clostridium omnivorum sp. nov., isolated from anoxic soil under the treatment of reductive soil disinfestation.</title>
        <authorList>
            <person name="Ueki A."/>
            <person name="Tonouchi A."/>
            <person name="Kaku N."/>
            <person name="Honma S."/>
            <person name="Ueki K."/>
        </authorList>
    </citation>
    <scope>NUCLEOTIDE SEQUENCE [LARGE SCALE GENOMIC DNA]</scope>
    <source>
        <strain evidence="9 10">E14</strain>
    </source>
</reference>
<feature type="transmembrane region" description="Helical" evidence="7">
    <location>
        <begin position="108"/>
        <end position="132"/>
    </location>
</feature>
<sequence length="304" mass="33865">MEFSQDLFDRVNEEEKNSENIVRPSETFFKDAWRRLKENKLAMSGLAFVIFITLVAVFGPMFSKYNYYSQDFKIANLSPSSEHWFGTDKFGRDIFIRVLYGARISLTVGYAASVLNIVIGILYGGIAGYFGGRVDNIMMRIVDILYAIPMMIYVILLMVVLGAGLKSIIIALAISYWLTMARIVRGQIMSLKENEFVLAAKTLGARPMKIILKHLIPNSMGAIIVTLTLTVPEAIFTESFLSFIGLGVSAPKASWGTLASEALGGMQLYPYQLIFPALAICFTILAFNFLGDGLRDALDPKMRK</sequence>
<comment type="caution">
    <text evidence="9">The sequence shown here is derived from an EMBL/GenBank/DDBJ whole genome shotgun (WGS) entry which is preliminary data.</text>
</comment>
<gene>
    <name evidence="9" type="ORF">bsdE14_22220</name>
</gene>
<dbReference type="Gene3D" id="1.10.3720.10">
    <property type="entry name" value="MetI-like"/>
    <property type="match status" value="1"/>
</dbReference>
<evidence type="ECO:0000313" key="10">
    <source>
        <dbReference type="Proteomes" id="UP001208567"/>
    </source>
</evidence>
<evidence type="ECO:0000256" key="2">
    <source>
        <dbReference type="ARBA" id="ARBA00022448"/>
    </source>
</evidence>
<protein>
    <submittedName>
        <fullName evidence="9">Peptide ABC transporter permease</fullName>
    </submittedName>
</protein>
<feature type="transmembrane region" description="Helical" evidence="7">
    <location>
        <begin position="41"/>
        <end position="62"/>
    </location>
</feature>
<dbReference type="PANTHER" id="PTHR43386">
    <property type="entry name" value="OLIGOPEPTIDE TRANSPORT SYSTEM PERMEASE PROTEIN APPC"/>
    <property type="match status" value="1"/>
</dbReference>
<feature type="transmembrane region" description="Helical" evidence="7">
    <location>
        <begin position="167"/>
        <end position="184"/>
    </location>
</feature>
<keyword evidence="6 7" id="KW-0472">Membrane</keyword>
<dbReference type="Pfam" id="PF12911">
    <property type="entry name" value="OppC_N"/>
    <property type="match status" value="1"/>
</dbReference>
<dbReference type="InterPro" id="IPR035906">
    <property type="entry name" value="MetI-like_sf"/>
</dbReference>
<evidence type="ECO:0000256" key="6">
    <source>
        <dbReference type="ARBA" id="ARBA00023136"/>
    </source>
</evidence>
<keyword evidence="3" id="KW-1003">Cell membrane</keyword>
<keyword evidence="2 7" id="KW-0813">Transport</keyword>
<dbReference type="InterPro" id="IPR025966">
    <property type="entry name" value="OppC_N"/>
</dbReference>
<evidence type="ECO:0000256" key="5">
    <source>
        <dbReference type="ARBA" id="ARBA00022989"/>
    </source>
</evidence>
<feature type="domain" description="ABC transmembrane type-1" evidence="8">
    <location>
        <begin position="102"/>
        <end position="291"/>
    </location>
</feature>
<evidence type="ECO:0000313" key="9">
    <source>
        <dbReference type="EMBL" id="GLC30812.1"/>
    </source>
</evidence>
<dbReference type="SUPFAM" id="SSF161098">
    <property type="entry name" value="MetI-like"/>
    <property type="match status" value="1"/>
</dbReference>
<dbReference type="InterPro" id="IPR050366">
    <property type="entry name" value="BP-dependent_transpt_permease"/>
</dbReference>
<evidence type="ECO:0000259" key="8">
    <source>
        <dbReference type="PROSITE" id="PS50928"/>
    </source>
</evidence>
<evidence type="ECO:0000256" key="7">
    <source>
        <dbReference type="RuleBase" id="RU363032"/>
    </source>
</evidence>
<feature type="transmembrane region" description="Helical" evidence="7">
    <location>
        <begin position="144"/>
        <end position="161"/>
    </location>
</feature>
<name>A0ABQ5N6H8_9CLOT</name>
<proteinExistence type="inferred from homology"/>